<name>A0AAJ5WVT1_9BACT</name>
<proteinExistence type="predicted"/>
<dbReference type="InterPro" id="IPR041578">
    <property type="entry name" value="PIN_8"/>
</dbReference>
<dbReference type="Pfam" id="PF18476">
    <property type="entry name" value="PIN_8"/>
    <property type="match status" value="1"/>
</dbReference>
<accession>A0AAJ5WVT1</accession>
<organism evidence="2 3">
    <name type="scientific">Candidatus Pseudobacter hemicellulosilyticus</name>
    <dbReference type="NCBI Taxonomy" id="3121375"/>
    <lineage>
        <taxon>Bacteria</taxon>
        <taxon>Pseudomonadati</taxon>
        <taxon>Bacteroidota</taxon>
        <taxon>Chitinophagia</taxon>
        <taxon>Chitinophagales</taxon>
        <taxon>Chitinophagaceae</taxon>
        <taxon>Pseudobacter</taxon>
    </lineage>
</organism>
<dbReference type="EMBL" id="CP119311">
    <property type="protein sequence ID" value="WEK38071.1"/>
    <property type="molecule type" value="Genomic_DNA"/>
</dbReference>
<gene>
    <name evidence="2" type="ORF">P0Y53_11230</name>
</gene>
<reference evidence="2" key="1">
    <citation type="submission" date="2023-03" db="EMBL/GenBank/DDBJ databases">
        <title>Andean soil-derived lignocellulolytic bacterial consortium as a source of novel taxa and putative plastic-active enzymes.</title>
        <authorList>
            <person name="Diaz-Garcia L."/>
            <person name="Chuvochina M."/>
            <person name="Feuerriegel G."/>
            <person name="Bunk B."/>
            <person name="Sproer C."/>
            <person name="Streit W.R."/>
            <person name="Rodriguez L.M."/>
            <person name="Overmann J."/>
            <person name="Jimenez D.J."/>
        </authorList>
    </citation>
    <scope>NUCLEOTIDE SEQUENCE</scope>
    <source>
        <strain evidence="2">MAG 7</strain>
    </source>
</reference>
<evidence type="ECO:0000313" key="2">
    <source>
        <dbReference type="EMBL" id="WEK38071.1"/>
    </source>
</evidence>
<dbReference type="AlphaFoldDB" id="A0AAJ5WVT1"/>
<dbReference type="Proteomes" id="UP001220610">
    <property type="component" value="Chromosome"/>
</dbReference>
<feature type="domain" description="PIN like" evidence="1">
    <location>
        <begin position="25"/>
        <end position="237"/>
    </location>
</feature>
<evidence type="ECO:0000259" key="1">
    <source>
        <dbReference type="Pfam" id="PF18476"/>
    </source>
</evidence>
<evidence type="ECO:0000313" key="3">
    <source>
        <dbReference type="Proteomes" id="UP001220610"/>
    </source>
</evidence>
<protein>
    <submittedName>
        <fullName evidence="2">PIN domain-containing protein</fullName>
    </submittedName>
</protein>
<sequence>MKETYPGYYKKTPQEIKKVWDNGLLTFDSNVLLNIYRYPADTRKELLKLIDKLSAKIFLTHQGGLEFHRNRFDVIVEQEKTYREFNENFSRIETELSARNCHPYLSDIVHHKLSQVLGEVKTEIRSNEQYFSDLITNDEIYLEINRLFEKKIESPFTPEELHKLLEDEKKKQHTRSLFAMDENSSEERKYSDLLLWKQIIHKAKKTRKPIILVTDEGKKNWWWTLNNGHIIGPRQDLVEELFNETHVDFYIYTTEKFLEYGLTYLQEKGNAKVIDEVKERKEDFMKATA</sequence>